<evidence type="ECO:0008006" key="3">
    <source>
        <dbReference type="Google" id="ProtNLM"/>
    </source>
</evidence>
<comment type="caution">
    <text evidence="1">The sequence shown here is derived from an EMBL/GenBank/DDBJ whole genome shotgun (WGS) entry which is preliminary data.</text>
</comment>
<organism evidence="1 2">
    <name type="scientific">Bacillus carboniphilus</name>
    <dbReference type="NCBI Taxonomy" id="86663"/>
    <lineage>
        <taxon>Bacteria</taxon>
        <taxon>Bacillati</taxon>
        <taxon>Bacillota</taxon>
        <taxon>Bacilli</taxon>
        <taxon>Bacillales</taxon>
        <taxon>Bacillaceae</taxon>
        <taxon>Bacillus</taxon>
    </lineage>
</organism>
<dbReference type="Gene3D" id="3.10.180.10">
    <property type="entry name" value="2,3-Dihydroxybiphenyl 1,2-Dioxygenase, domain 1"/>
    <property type="match status" value="1"/>
</dbReference>
<reference evidence="2" key="1">
    <citation type="journal article" date="2019" name="Int. J. Syst. Evol. Microbiol.">
        <title>The Global Catalogue of Microorganisms (GCM) 10K type strain sequencing project: providing services to taxonomists for standard genome sequencing and annotation.</title>
        <authorList>
            <consortium name="The Broad Institute Genomics Platform"/>
            <consortium name="The Broad Institute Genome Sequencing Center for Infectious Disease"/>
            <person name="Wu L."/>
            <person name="Ma J."/>
        </authorList>
    </citation>
    <scope>NUCLEOTIDE SEQUENCE [LARGE SCALE GENOMIC DNA]</scope>
    <source>
        <strain evidence="2">JCM 9731</strain>
    </source>
</reference>
<protein>
    <recommendedName>
        <fullName evidence="3">Ornithine monooxygenase</fullName>
    </recommendedName>
</protein>
<sequence length="117" mass="13600">MFKEMTIQFRVSNIKEGLNWYQTLLKRKPDFIPHEGFAEWELVKGSWLQVAEGDPSSGCGPLRVGVNNIEMERSRLINELGIEPFEIYSREGVPVKWATFSDPWGNQLGFFEYLEKD</sequence>
<dbReference type="CDD" id="cd06587">
    <property type="entry name" value="VOC"/>
    <property type="match status" value="1"/>
</dbReference>
<gene>
    <name evidence="1" type="ORF">GCM10008967_13080</name>
</gene>
<dbReference type="EMBL" id="BAAADJ010000014">
    <property type="protein sequence ID" value="GAA0323923.1"/>
    <property type="molecule type" value="Genomic_DNA"/>
</dbReference>
<proteinExistence type="predicted"/>
<dbReference type="SUPFAM" id="SSF54593">
    <property type="entry name" value="Glyoxalase/Bleomycin resistance protein/Dihydroxybiphenyl dioxygenase"/>
    <property type="match status" value="1"/>
</dbReference>
<dbReference type="Proteomes" id="UP001500782">
    <property type="component" value="Unassembled WGS sequence"/>
</dbReference>
<dbReference type="InterPro" id="IPR029068">
    <property type="entry name" value="Glyas_Bleomycin-R_OHBP_Dase"/>
</dbReference>
<dbReference type="RefSeq" id="WP_343797472.1">
    <property type="nucleotide sequence ID" value="NZ_BAAADJ010000014.1"/>
</dbReference>
<name>A0ABP3FT00_9BACI</name>
<accession>A0ABP3FT00</accession>
<keyword evidence="2" id="KW-1185">Reference proteome</keyword>
<evidence type="ECO:0000313" key="1">
    <source>
        <dbReference type="EMBL" id="GAA0323923.1"/>
    </source>
</evidence>
<evidence type="ECO:0000313" key="2">
    <source>
        <dbReference type="Proteomes" id="UP001500782"/>
    </source>
</evidence>